<keyword evidence="4 7" id="KW-1133">Transmembrane helix</keyword>
<evidence type="ECO:0000256" key="2">
    <source>
        <dbReference type="ARBA" id="ARBA00022475"/>
    </source>
</evidence>
<feature type="transmembrane region" description="Helical" evidence="7">
    <location>
        <begin position="116"/>
        <end position="149"/>
    </location>
</feature>
<feature type="transmembrane region" description="Helical" evidence="7">
    <location>
        <begin position="198"/>
        <end position="220"/>
    </location>
</feature>
<feature type="transmembrane region" description="Helical" evidence="7">
    <location>
        <begin position="338"/>
        <end position="360"/>
    </location>
</feature>
<dbReference type="Proteomes" id="UP000248039">
    <property type="component" value="Unassembled WGS sequence"/>
</dbReference>
<evidence type="ECO:0000256" key="1">
    <source>
        <dbReference type="ARBA" id="ARBA00004651"/>
    </source>
</evidence>
<dbReference type="EMBL" id="PYBW01000039">
    <property type="protein sequence ID" value="PYC80504.1"/>
    <property type="molecule type" value="Genomic_DNA"/>
</dbReference>
<feature type="transmembrane region" description="Helical" evidence="7">
    <location>
        <begin position="280"/>
        <end position="302"/>
    </location>
</feature>
<feature type="transmembrane region" description="Helical" evidence="7">
    <location>
        <begin position="44"/>
        <end position="68"/>
    </location>
</feature>
<sequence>MSDALTPAPTPAPTPTPPAPQSPSTSPSSLTPPLPLARNRRFQLLWTGAAASVLGARLADTAFPLLLLARTGSAALAGAFGAVQLGATVLCGLHGGAVADRHDRRRVLLAADGIRFLATAGVVAAQLLGRLAVAHLLLVAAVVGAATAYGGPVRPLAVRAVVPPEQLGQALTQEELRGSGAALLGPPLAGLLFSLGRVVPVLGTALGSLFSFFATLAVRFDGRPAGHRRQAGDGNLWAGARVLLASPLLRATLGAALPLNVAGSAMTLAVIVLLRDRGTGSTAIGLVLAGEAVGAIAGAFLVGRLHRLAGPGRLLLAASWLCVPLTVGLLLPGGPVTVFLVLAAMNLAMPALRVMIDVLIFRQVPDELRGRVIAVTMTTMLAGVPAGTLAVGLLLDRFSPATTLLMLAGALALGLLPASCSRALRAARWPG</sequence>
<feature type="transmembrane region" description="Helical" evidence="7">
    <location>
        <begin position="401"/>
        <end position="420"/>
    </location>
</feature>
<evidence type="ECO:0000256" key="7">
    <source>
        <dbReference type="SAM" id="Phobius"/>
    </source>
</evidence>
<feature type="transmembrane region" description="Helical" evidence="7">
    <location>
        <begin position="314"/>
        <end position="332"/>
    </location>
</feature>
<evidence type="ECO:0000256" key="6">
    <source>
        <dbReference type="SAM" id="MobiDB-lite"/>
    </source>
</evidence>
<feature type="transmembrane region" description="Helical" evidence="7">
    <location>
        <begin position="74"/>
        <end position="95"/>
    </location>
</feature>
<accession>A0A2V4NUT7</accession>
<keyword evidence="2" id="KW-1003">Cell membrane</keyword>
<dbReference type="InterPro" id="IPR011701">
    <property type="entry name" value="MFS"/>
</dbReference>
<evidence type="ECO:0000313" key="10">
    <source>
        <dbReference type="Proteomes" id="UP000248039"/>
    </source>
</evidence>
<keyword evidence="10" id="KW-1185">Reference proteome</keyword>
<evidence type="ECO:0000256" key="4">
    <source>
        <dbReference type="ARBA" id="ARBA00022989"/>
    </source>
</evidence>
<name>A0A2V4NUT7_9ACTN</name>
<evidence type="ECO:0000256" key="3">
    <source>
        <dbReference type="ARBA" id="ARBA00022692"/>
    </source>
</evidence>
<feature type="domain" description="Major facilitator superfamily (MFS) profile" evidence="8">
    <location>
        <begin position="41"/>
        <end position="426"/>
    </location>
</feature>
<reference evidence="9 10" key="1">
    <citation type="submission" date="2018-03" db="EMBL/GenBank/DDBJ databases">
        <title>Bioinformatic expansion and discovery of thiopeptide antibiotics.</title>
        <authorList>
            <person name="Schwalen C.J."/>
            <person name="Hudson G.A."/>
            <person name="Mitchell D.A."/>
        </authorList>
    </citation>
    <scope>NUCLEOTIDE SEQUENCE [LARGE SCALE GENOMIC DNA]</scope>
    <source>
        <strain evidence="9 10">ATCC 21389</strain>
    </source>
</reference>
<comment type="subcellular location">
    <subcellularLocation>
        <location evidence="1">Cell membrane</location>
        <topology evidence="1">Multi-pass membrane protein</topology>
    </subcellularLocation>
</comment>
<dbReference type="PANTHER" id="PTHR23513:SF11">
    <property type="entry name" value="STAPHYLOFERRIN A TRANSPORTER"/>
    <property type="match status" value="1"/>
</dbReference>
<dbReference type="RefSeq" id="WP_110668803.1">
    <property type="nucleotide sequence ID" value="NZ_PYBW01000039.1"/>
</dbReference>
<dbReference type="PANTHER" id="PTHR23513">
    <property type="entry name" value="INTEGRAL MEMBRANE EFFLUX PROTEIN-RELATED"/>
    <property type="match status" value="1"/>
</dbReference>
<dbReference type="CDD" id="cd06173">
    <property type="entry name" value="MFS_MefA_like"/>
    <property type="match status" value="1"/>
</dbReference>
<keyword evidence="3 7" id="KW-0812">Transmembrane</keyword>
<evidence type="ECO:0000256" key="5">
    <source>
        <dbReference type="ARBA" id="ARBA00023136"/>
    </source>
</evidence>
<comment type="caution">
    <text evidence="9">The sequence shown here is derived from an EMBL/GenBank/DDBJ whole genome shotgun (WGS) entry which is preliminary data.</text>
</comment>
<keyword evidence="5 7" id="KW-0472">Membrane</keyword>
<dbReference type="AlphaFoldDB" id="A0A2V4NUT7"/>
<dbReference type="Gene3D" id="1.20.1250.20">
    <property type="entry name" value="MFS general substrate transporter like domains"/>
    <property type="match status" value="1"/>
</dbReference>
<protein>
    <submittedName>
        <fullName evidence="9">MFS transporter</fullName>
    </submittedName>
</protein>
<organism evidence="9 10">
    <name type="scientific">Streptomyces tateyamensis</name>
    <dbReference type="NCBI Taxonomy" id="565073"/>
    <lineage>
        <taxon>Bacteria</taxon>
        <taxon>Bacillati</taxon>
        <taxon>Actinomycetota</taxon>
        <taxon>Actinomycetes</taxon>
        <taxon>Kitasatosporales</taxon>
        <taxon>Streptomycetaceae</taxon>
        <taxon>Streptomyces</taxon>
    </lineage>
</organism>
<proteinExistence type="predicted"/>
<dbReference type="Pfam" id="PF07690">
    <property type="entry name" value="MFS_1"/>
    <property type="match status" value="1"/>
</dbReference>
<evidence type="ECO:0000259" key="8">
    <source>
        <dbReference type="PROSITE" id="PS50850"/>
    </source>
</evidence>
<dbReference type="InterPro" id="IPR036259">
    <property type="entry name" value="MFS_trans_sf"/>
</dbReference>
<feature type="compositionally biased region" description="Pro residues" evidence="6">
    <location>
        <begin position="8"/>
        <end position="21"/>
    </location>
</feature>
<evidence type="ECO:0000313" key="9">
    <source>
        <dbReference type="EMBL" id="PYC80504.1"/>
    </source>
</evidence>
<dbReference type="GO" id="GO:0022857">
    <property type="term" value="F:transmembrane transporter activity"/>
    <property type="evidence" value="ECO:0007669"/>
    <property type="project" value="InterPro"/>
</dbReference>
<dbReference type="InterPro" id="IPR020846">
    <property type="entry name" value="MFS_dom"/>
</dbReference>
<feature type="transmembrane region" description="Helical" evidence="7">
    <location>
        <begin position="372"/>
        <end position="395"/>
    </location>
</feature>
<dbReference type="SUPFAM" id="SSF103473">
    <property type="entry name" value="MFS general substrate transporter"/>
    <property type="match status" value="1"/>
</dbReference>
<gene>
    <name evidence="9" type="ORF">C7C46_12455</name>
</gene>
<feature type="transmembrane region" description="Helical" evidence="7">
    <location>
        <begin position="251"/>
        <end position="274"/>
    </location>
</feature>
<dbReference type="OrthoDB" id="4544213at2"/>
<dbReference type="PROSITE" id="PS50850">
    <property type="entry name" value="MFS"/>
    <property type="match status" value="1"/>
</dbReference>
<dbReference type="GO" id="GO:0005886">
    <property type="term" value="C:plasma membrane"/>
    <property type="evidence" value="ECO:0007669"/>
    <property type="project" value="UniProtKB-SubCell"/>
</dbReference>
<feature type="region of interest" description="Disordered" evidence="6">
    <location>
        <begin position="1"/>
        <end position="33"/>
    </location>
</feature>